<keyword evidence="3 8" id="KW-0479">Metal-binding</keyword>
<feature type="region of interest" description="Disordered" evidence="9">
    <location>
        <begin position="173"/>
        <end position="203"/>
    </location>
</feature>
<dbReference type="PANTHER" id="PTHR14738:SF29">
    <property type="entry name" value="ZINC FINGER CCCH DOMAIN-CONTAINING PROTEIN 14"/>
    <property type="match status" value="1"/>
</dbReference>
<feature type="region of interest" description="Disordered" evidence="9">
    <location>
        <begin position="321"/>
        <end position="379"/>
    </location>
</feature>
<dbReference type="GO" id="GO:0005634">
    <property type="term" value="C:nucleus"/>
    <property type="evidence" value="ECO:0007669"/>
    <property type="project" value="UniProtKB-SubCell"/>
</dbReference>
<evidence type="ECO:0000256" key="4">
    <source>
        <dbReference type="ARBA" id="ARBA00022737"/>
    </source>
</evidence>
<accession>A0A292Q1K2</accession>
<protein>
    <recommendedName>
        <fullName evidence="10">C3H1-type domain-containing protein</fullName>
    </recommendedName>
</protein>
<evidence type="ECO:0000256" key="6">
    <source>
        <dbReference type="ARBA" id="ARBA00022833"/>
    </source>
</evidence>
<keyword evidence="7" id="KW-0539">Nucleus</keyword>
<keyword evidence="5 8" id="KW-0863">Zinc-finger</keyword>
<dbReference type="GO" id="GO:0043488">
    <property type="term" value="P:regulation of mRNA stability"/>
    <property type="evidence" value="ECO:0007669"/>
    <property type="project" value="InterPro"/>
</dbReference>
<dbReference type="AlphaFoldDB" id="A0A292Q1K2"/>
<dbReference type="InterPro" id="IPR000571">
    <property type="entry name" value="Znf_CCCH"/>
</dbReference>
<evidence type="ECO:0000256" key="3">
    <source>
        <dbReference type="ARBA" id="ARBA00022723"/>
    </source>
</evidence>
<dbReference type="InterPro" id="IPR043094">
    <property type="entry name" value="Nab2/ZC3H14_N_sf"/>
</dbReference>
<sequence>MAVVLSGSMSEVLGQRIQPKLVEIGWSISGEDNSPLSEYICLMIQNGKSREQIAEELSGDLLGLAPGDSTALEFANWLFEQVDNLNGKAQGNGSQQEATAQEPATSSEEPQGMDGAIDHDMGEVADGESGQNGVPTAPKAMRHPQGRRLFNQLTKAMDRTTPVDPLHRVRPQAGGIERRDPPKGPSRGMMRGGQMGRQNGPGRMNGRNGNAPPTSGFTALTPQQQMQFYHLYQQQSQAMAPFMGGPPPPHMGPMGHHPNHHHQMPMNGPMNGHMNGPMNAPVNGPMGMPPMMGRGPMMDNPYGNNFSQPRRVGGSLFERIQAPPDNKFNHGSKNHHHKDNSTGEMDTGEDASASGGRAPTPAAGDAPSSSSMDQSPDKPLDEVPCKFAANCTKPECPFAHPTPAAIPGKPVTYVPGEKCSFGAGCRNRKCTGSHPSPAASAVVARPTKIDAECKFYPNCTNPTCPFKHPDMPLCRNGPKCTRPGCHFTHTEVKCKFNPCLNPNCAYKHDEGQQKGAFDHKVWTKDGKREHVSERKFVNDDMEEELIIPGQVPVGAENVGDMDTAPVEDVE</sequence>
<evidence type="ECO:0000256" key="5">
    <source>
        <dbReference type="ARBA" id="ARBA00022771"/>
    </source>
</evidence>
<evidence type="ECO:0000256" key="8">
    <source>
        <dbReference type="PROSITE-ProRule" id="PRU00723"/>
    </source>
</evidence>
<dbReference type="GO" id="GO:0008270">
    <property type="term" value="F:zinc ion binding"/>
    <property type="evidence" value="ECO:0007669"/>
    <property type="project" value="UniProtKB-KW"/>
</dbReference>
<comment type="subcellular location">
    <subcellularLocation>
        <location evidence="1">Nucleus</location>
    </subcellularLocation>
</comment>
<evidence type="ECO:0000259" key="10">
    <source>
        <dbReference type="PROSITE" id="PS50103"/>
    </source>
</evidence>
<dbReference type="GO" id="GO:0008143">
    <property type="term" value="F:poly(A) binding"/>
    <property type="evidence" value="ECO:0007669"/>
    <property type="project" value="InterPro"/>
</dbReference>
<dbReference type="Gene3D" id="4.10.1000.30">
    <property type="match status" value="1"/>
</dbReference>
<dbReference type="InterPro" id="IPR055046">
    <property type="entry name" value="Nab2-like_Znf-CCCH"/>
</dbReference>
<dbReference type="PROSITE" id="PS50103">
    <property type="entry name" value="ZF_C3H1"/>
    <property type="match status" value="1"/>
</dbReference>
<dbReference type="PANTHER" id="PTHR14738">
    <property type="entry name" value="ZINC FINGER CCCH DOMAIN-CONTAINING PROTEIN 14"/>
    <property type="match status" value="1"/>
</dbReference>
<feature type="zinc finger region" description="C3H1-type" evidence="8">
    <location>
        <begin position="379"/>
        <end position="403"/>
    </location>
</feature>
<keyword evidence="4" id="KW-0677">Repeat</keyword>
<evidence type="ECO:0000256" key="9">
    <source>
        <dbReference type="SAM" id="MobiDB-lite"/>
    </source>
</evidence>
<feature type="domain" description="C3H1-type" evidence="10">
    <location>
        <begin position="379"/>
        <end position="403"/>
    </location>
</feature>
<dbReference type="Gene3D" id="4.10.1000.40">
    <property type="match status" value="1"/>
</dbReference>
<dbReference type="Gene3D" id="1.10.340.40">
    <property type="entry name" value="Nuclear abundant poly(A) RNA-bind protein 2, N-terminal domain"/>
    <property type="match status" value="1"/>
</dbReference>
<dbReference type="Pfam" id="PF22683">
    <property type="entry name" value="Nab2-like_zf-CCCH"/>
    <property type="match status" value="1"/>
</dbReference>
<evidence type="ECO:0000256" key="7">
    <source>
        <dbReference type="ARBA" id="ARBA00023242"/>
    </source>
</evidence>
<dbReference type="Proteomes" id="UP001412239">
    <property type="component" value="Unassembled WGS sequence"/>
</dbReference>
<reference evidence="11" key="1">
    <citation type="submission" date="2015-10" db="EMBL/GenBank/DDBJ databases">
        <authorList>
            <person name="Regsiter A."/>
            <person name="william w."/>
        </authorList>
    </citation>
    <scope>NUCLEOTIDE SEQUENCE</scope>
    <source>
        <strain evidence="11">Montdore</strain>
    </source>
</reference>
<evidence type="ECO:0000313" key="12">
    <source>
        <dbReference type="Proteomes" id="UP001412239"/>
    </source>
</evidence>
<evidence type="ECO:0000256" key="2">
    <source>
        <dbReference type="ARBA" id="ARBA00008423"/>
    </source>
</evidence>
<feature type="region of interest" description="Disordered" evidence="9">
    <location>
        <begin position="86"/>
        <end position="142"/>
    </location>
</feature>
<feature type="compositionally biased region" description="Polar residues" evidence="9">
    <location>
        <begin position="86"/>
        <end position="109"/>
    </location>
</feature>
<evidence type="ECO:0000256" key="1">
    <source>
        <dbReference type="ARBA" id="ARBA00004123"/>
    </source>
</evidence>
<gene>
    <name evidence="11" type="ORF">GSTUAT00003224001</name>
</gene>
<organism evidence="11 12">
    <name type="scientific">Tuber aestivum</name>
    <name type="common">summer truffle</name>
    <dbReference type="NCBI Taxonomy" id="59557"/>
    <lineage>
        <taxon>Eukaryota</taxon>
        <taxon>Fungi</taxon>
        <taxon>Dikarya</taxon>
        <taxon>Ascomycota</taxon>
        <taxon>Pezizomycotina</taxon>
        <taxon>Pezizomycetes</taxon>
        <taxon>Pezizales</taxon>
        <taxon>Tuberaceae</taxon>
        <taxon>Tuber</taxon>
    </lineage>
</organism>
<evidence type="ECO:0000313" key="11">
    <source>
        <dbReference type="EMBL" id="CUS12613.1"/>
    </source>
</evidence>
<keyword evidence="12" id="KW-1185">Reference proteome</keyword>
<dbReference type="GO" id="GO:0005737">
    <property type="term" value="C:cytoplasm"/>
    <property type="evidence" value="ECO:0007669"/>
    <property type="project" value="TreeGrafter"/>
</dbReference>
<name>A0A292Q1K2_9PEZI</name>
<dbReference type="EMBL" id="LN890987">
    <property type="protein sequence ID" value="CUS12613.1"/>
    <property type="molecule type" value="Genomic_DNA"/>
</dbReference>
<dbReference type="FunFam" id="1.10.340.40:FF:000001">
    <property type="entry name" value="Nuclear polyadenylated RNA-binding protein nab2"/>
    <property type="match status" value="1"/>
</dbReference>
<comment type="similarity">
    <text evidence="2">Belongs to the ZC3H14 family.</text>
</comment>
<dbReference type="Pfam" id="PF14608">
    <property type="entry name" value="zf-CCCH_2"/>
    <property type="match status" value="4"/>
</dbReference>
<proteinExistence type="inferred from homology"/>
<keyword evidence="6 8" id="KW-0862">Zinc</keyword>
<dbReference type="InterPro" id="IPR040366">
    <property type="entry name" value="Nab2/ZC3H14"/>
</dbReference>